<protein>
    <recommendedName>
        <fullName evidence="8">Abasic site processing protein</fullName>
        <ecNumber evidence="8">3.4.-.-</ecNumber>
    </recommendedName>
</protein>
<dbReference type="GO" id="GO:0008233">
    <property type="term" value="F:peptidase activity"/>
    <property type="evidence" value="ECO:0007669"/>
    <property type="project" value="UniProtKB-KW"/>
</dbReference>
<dbReference type="RefSeq" id="WP_047092037.1">
    <property type="nucleotide sequence ID" value="NZ_LBHU01000001.1"/>
</dbReference>
<dbReference type="GO" id="GO:0006508">
    <property type="term" value="P:proteolysis"/>
    <property type="evidence" value="ECO:0007669"/>
    <property type="project" value="UniProtKB-KW"/>
</dbReference>
<evidence type="ECO:0000256" key="8">
    <source>
        <dbReference type="RuleBase" id="RU364100"/>
    </source>
</evidence>
<dbReference type="STRING" id="874156.GCA_001021555_01209"/>
<name>A0A0H0XP93_9SPHN</name>
<dbReference type="AlphaFoldDB" id="A0A0H0XP93"/>
<reference evidence="9 10" key="1">
    <citation type="submission" date="2015-04" db="EMBL/GenBank/DDBJ databases">
        <title>The draft genome sequence of Erythrobacter marinus HWDM-33.</title>
        <authorList>
            <person name="Zhuang L."/>
            <person name="Liu Y."/>
            <person name="Shao Z."/>
        </authorList>
    </citation>
    <scope>NUCLEOTIDE SEQUENCE [LARGE SCALE GENOMIC DNA]</scope>
    <source>
        <strain evidence="9 10">HWDM-33</strain>
    </source>
</reference>
<keyword evidence="2 8" id="KW-0645">Protease</keyword>
<dbReference type="GO" id="GO:0016829">
    <property type="term" value="F:lyase activity"/>
    <property type="evidence" value="ECO:0007669"/>
    <property type="project" value="UniProtKB-KW"/>
</dbReference>
<dbReference type="InterPro" id="IPR036590">
    <property type="entry name" value="SRAP-like"/>
</dbReference>
<proteinExistence type="inferred from homology"/>
<dbReference type="Gene3D" id="3.90.1680.10">
    <property type="entry name" value="SOS response associated peptidase-like"/>
    <property type="match status" value="1"/>
</dbReference>
<dbReference type="PATRIC" id="fig|874156.12.peg.84"/>
<gene>
    <name evidence="9" type="ORF">AAV99_00405</name>
</gene>
<keyword evidence="6" id="KW-0238">DNA-binding</keyword>
<comment type="similarity">
    <text evidence="1 8">Belongs to the SOS response-associated peptidase family.</text>
</comment>
<evidence type="ECO:0000256" key="4">
    <source>
        <dbReference type="ARBA" id="ARBA00022801"/>
    </source>
</evidence>
<evidence type="ECO:0000256" key="2">
    <source>
        <dbReference type="ARBA" id="ARBA00022670"/>
    </source>
</evidence>
<evidence type="ECO:0000256" key="3">
    <source>
        <dbReference type="ARBA" id="ARBA00022763"/>
    </source>
</evidence>
<accession>A0A0H0XP93</accession>
<organism evidence="9 10">
    <name type="scientific">Aurantiacibacter marinus</name>
    <dbReference type="NCBI Taxonomy" id="874156"/>
    <lineage>
        <taxon>Bacteria</taxon>
        <taxon>Pseudomonadati</taxon>
        <taxon>Pseudomonadota</taxon>
        <taxon>Alphaproteobacteria</taxon>
        <taxon>Sphingomonadales</taxon>
        <taxon>Erythrobacteraceae</taxon>
        <taxon>Aurantiacibacter</taxon>
    </lineage>
</organism>
<keyword evidence="10" id="KW-1185">Reference proteome</keyword>
<dbReference type="EC" id="3.4.-.-" evidence="8"/>
<evidence type="ECO:0000313" key="10">
    <source>
        <dbReference type="Proteomes" id="UP000053455"/>
    </source>
</evidence>
<evidence type="ECO:0000256" key="6">
    <source>
        <dbReference type="ARBA" id="ARBA00023125"/>
    </source>
</evidence>
<dbReference type="PANTHER" id="PTHR13604:SF0">
    <property type="entry name" value="ABASIC SITE PROCESSING PROTEIN HMCES"/>
    <property type="match status" value="1"/>
</dbReference>
<dbReference type="PANTHER" id="PTHR13604">
    <property type="entry name" value="DC12-RELATED"/>
    <property type="match status" value="1"/>
</dbReference>
<keyword evidence="5" id="KW-0190">Covalent protein-DNA linkage</keyword>
<keyword evidence="3" id="KW-0227">DNA damage</keyword>
<dbReference type="GO" id="GO:0003697">
    <property type="term" value="F:single-stranded DNA binding"/>
    <property type="evidence" value="ECO:0007669"/>
    <property type="project" value="InterPro"/>
</dbReference>
<dbReference type="InterPro" id="IPR003738">
    <property type="entry name" value="SRAP"/>
</dbReference>
<evidence type="ECO:0000256" key="1">
    <source>
        <dbReference type="ARBA" id="ARBA00008136"/>
    </source>
</evidence>
<dbReference type="Proteomes" id="UP000053455">
    <property type="component" value="Unassembled WGS sequence"/>
</dbReference>
<dbReference type="GO" id="GO:0106300">
    <property type="term" value="P:protein-DNA covalent cross-linking repair"/>
    <property type="evidence" value="ECO:0007669"/>
    <property type="project" value="InterPro"/>
</dbReference>
<dbReference type="SUPFAM" id="SSF143081">
    <property type="entry name" value="BB1717-like"/>
    <property type="match status" value="1"/>
</dbReference>
<evidence type="ECO:0000256" key="5">
    <source>
        <dbReference type="ARBA" id="ARBA00023124"/>
    </source>
</evidence>
<keyword evidence="7" id="KW-0456">Lyase</keyword>
<sequence length="205" mass="22830">MCNLYKMSKSQDEVAHFFDAIAQDMAVSPAGNAPEAVYPGYPGMVLADGTLQQMVWGFPLARKGAKGQPLKPKPVNNARTDKLGSSFWKPSFENRRCLIPVSAFAEAEGPKGSMTRTWFSPADAPLFAIAGFWRDTAEWGRAYTMLMTQASEAMHGVHDRMPVILAPEDWNTYLTAQPRDAYTLFKPYAGAMQMDRTDEPWAARR</sequence>
<keyword evidence="4 8" id="KW-0378">Hydrolase</keyword>
<dbReference type="EMBL" id="LBHU01000001">
    <property type="protein sequence ID" value="KLI64179.1"/>
    <property type="molecule type" value="Genomic_DNA"/>
</dbReference>
<comment type="caution">
    <text evidence="9">The sequence shown here is derived from an EMBL/GenBank/DDBJ whole genome shotgun (WGS) entry which is preliminary data.</text>
</comment>
<dbReference type="OrthoDB" id="9782620at2"/>
<evidence type="ECO:0000313" key="9">
    <source>
        <dbReference type="EMBL" id="KLI64179.1"/>
    </source>
</evidence>
<evidence type="ECO:0000256" key="7">
    <source>
        <dbReference type="ARBA" id="ARBA00023239"/>
    </source>
</evidence>
<dbReference type="Pfam" id="PF02586">
    <property type="entry name" value="SRAP"/>
    <property type="match status" value="1"/>
</dbReference>